<feature type="compositionally biased region" description="Polar residues" evidence="2">
    <location>
        <begin position="1"/>
        <end position="35"/>
    </location>
</feature>
<evidence type="ECO:0000313" key="4">
    <source>
        <dbReference type="Proteomes" id="UP000009168"/>
    </source>
</evidence>
<dbReference type="GeneID" id="24441419"/>
<sequence length="689" mass="80898">MKPSQSYKSKTFSSPSNMIESFNSSMKSPQSGQIQTKRKEQVTDSSYGHISSIRTQLSLEKKKVQDLNKVVIDYQNLKQNSETKLNASLDDLRQYKDEFLKSQKEIKNYQYKLEYLEKEKARLENQNKQLKAYITKLEQALKTAQQTRRSSNSPFNRTQNSVSNINQTFSHENFNSNNTNNNPPQNMSYQNLNVSNISQSNNATNPQLSQYIKKLEADVKNYQQEIKILTSALEINSPKVSIKRGLDQSIEQQHEKSLINLTKELAECKEIIQQNEDVESGLREKIQNLNQELEKAIIQIEEQRIIKENDNEEIFKLENDNKKLQQQIKDLQQSNQVLQNQLNQSISQTTSLQQHQQQQQQQLLQQQLLLATDRLNTPKQSQVEQKLQQSFQQHQSLSQQSNDHRQHNTSSQHNQSHSSYDKHEAYDIIHKQKETIRELTEEISQIKAQLTEQNLNAYSESQKWNKQVEELKNTIKVKEEGYQDLNQKINQLYYEIDQLKQKIEKSKEKKNKYKQEINILKSDQKQLESLNQKLNNKLKQVIEESSNFKDQIFNALKLNSKNYQVPRSVDAVLEEILYIRQENKQMKQALDESVNKYAQQVMLNKDLKIEIKQREQQIERQAESKTLVQSTLAQQIYNLRCQNTDLNEINSTIRRECTMFMESLKEQKTKKPKRSKSLKKSKSTKSLKS</sequence>
<dbReference type="RefSeq" id="XP_012655361.1">
    <property type="nucleotide sequence ID" value="XM_012799907.1"/>
</dbReference>
<organism evidence="3 4">
    <name type="scientific">Tetrahymena thermophila (strain SB210)</name>
    <dbReference type="NCBI Taxonomy" id="312017"/>
    <lineage>
        <taxon>Eukaryota</taxon>
        <taxon>Sar</taxon>
        <taxon>Alveolata</taxon>
        <taxon>Ciliophora</taxon>
        <taxon>Intramacronucleata</taxon>
        <taxon>Oligohymenophorea</taxon>
        <taxon>Hymenostomatida</taxon>
        <taxon>Tetrahymenina</taxon>
        <taxon>Tetrahymenidae</taxon>
        <taxon>Tetrahymena</taxon>
    </lineage>
</organism>
<feature type="region of interest" description="Disordered" evidence="2">
    <location>
        <begin position="379"/>
        <end position="422"/>
    </location>
</feature>
<feature type="coiled-coil region" evidence="1">
    <location>
        <begin position="78"/>
        <end position="147"/>
    </location>
</feature>
<dbReference type="EMBL" id="GG662478">
    <property type="protein sequence ID" value="EWS72108.1"/>
    <property type="molecule type" value="Genomic_DNA"/>
</dbReference>
<keyword evidence="4" id="KW-1185">Reference proteome</keyword>
<evidence type="ECO:0000256" key="1">
    <source>
        <dbReference type="SAM" id="Coils"/>
    </source>
</evidence>
<dbReference type="KEGG" id="tet:TTHERM_001016199"/>
<name>W7X6U6_TETTS</name>
<feature type="coiled-coil region" evidence="1">
    <location>
        <begin position="429"/>
        <end position="551"/>
    </location>
</feature>
<proteinExistence type="predicted"/>
<dbReference type="InParanoid" id="W7X6U6"/>
<feature type="region of interest" description="Disordered" evidence="2">
    <location>
        <begin position="1"/>
        <end position="47"/>
    </location>
</feature>
<feature type="compositionally biased region" description="Low complexity" evidence="2">
    <location>
        <begin position="385"/>
        <end position="401"/>
    </location>
</feature>
<dbReference type="STRING" id="312017.W7X6U6"/>
<dbReference type="Proteomes" id="UP000009168">
    <property type="component" value="Unassembled WGS sequence"/>
</dbReference>
<reference evidence="4" key="1">
    <citation type="journal article" date="2006" name="PLoS Biol.">
        <title>Macronuclear genome sequence of the ciliate Tetrahymena thermophila, a model eukaryote.</title>
        <authorList>
            <person name="Eisen J.A."/>
            <person name="Coyne R.S."/>
            <person name="Wu M."/>
            <person name="Wu D."/>
            <person name="Thiagarajan M."/>
            <person name="Wortman J.R."/>
            <person name="Badger J.H."/>
            <person name="Ren Q."/>
            <person name="Amedeo P."/>
            <person name="Jones K.M."/>
            <person name="Tallon L.J."/>
            <person name="Delcher A.L."/>
            <person name="Salzberg S.L."/>
            <person name="Silva J.C."/>
            <person name="Haas B.J."/>
            <person name="Majoros W.H."/>
            <person name="Farzad M."/>
            <person name="Carlton J.M."/>
            <person name="Smith R.K. Jr."/>
            <person name="Garg J."/>
            <person name="Pearlman R.E."/>
            <person name="Karrer K.M."/>
            <person name="Sun L."/>
            <person name="Manning G."/>
            <person name="Elde N.C."/>
            <person name="Turkewitz A.P."/>
            <person name="Asai D.J."/>
            <person name="Wilkes D.E."/>
            <person name="Wang Y."/>
            <person name="Cai H."/>
            <person name="Collins K."/>
            <person name="Stewart B.A."/>
            <person name="Lee S.R."/>
            <person name="Wilamowska K."/>
            <person name="Weinberg Z."/>
            <person name="Ruzzo W.L."/>
            <person name="Wloga D."/>
            <person name="Gaertig J."/>
            <person name="Frankel J."/>
            <person name="Tsao C.-C."/>
            <person name="Gorovsky M.A."/>
            <person name="Keeling P.J."/>
            <person name="Waller R.F."/>
            <person name="Patron N.J."/>
            <person name="Cherry J.M."/>
            <person name="Stover N.A."/>
            <person name="Krieger C.J."/>
            <person name="del Toro C."/>
            <person name="Ryder H.F."/>
            <person name="Williamson S.C."/>
            <person name="Barbeau R.A."/>
            <person name="Hamilton E.P."/>
            <person name="Orias E."/>
        </authorList>
    </citation>
    <scope>NUCLEOTIDE SEQUENCE [LARGE SCALE GENOMIC DNA]</scope>
    <source>
        <strain evidence="4">SB210</strain>
    </source>
</reference>
<feature type="compositionally biased region" description="Low complexity" evidence="2">
    <location>
        <begin position="408"/>
        <end position="418"/>
    </location>
</feature>
<evidence type="ECO:0000313" key="3">
    <source>
        <dbReference type="EMBL" id="EWS72108.1"/>
    </source>
</evidence>
<feature type="coiled-coil region" evidence="1">
    <location>
        <begin position="272"/>
        <end position="348"/>
    </location>
</feature>
<keyword evidence="1" id="KW-0175">Coiled coil</keyword>
<accession>W7X6U6</accession>
<protein>
    <submittedName>
        <fullName evidence="3">Uncharacterized protein</fullName>
    </submittedName>
</protein>
<gene>
    <name evidence="3" type="ORF">TTHERM_001016199</name>
</gene>
<feature type="compositionally biased region" description="Basic residues" evidence="2">
    <location>
        <begin position="670"/>
        <end position="689"/>
    </location>
</feature>
<feature type="region of interest" description="Disordered" evidence="2">
    <location>
        <begin position="664"/>
        <end position="689"/>
    </location>
</feature>
<dbReference type="AlphaFoldDB" id="W7X6U6"/>
<feature type="coiled-coil region" evidence="1">
    <location>
        <begin position="205"/>
        <end position="232"/>
    </location>
</feature>
<evidence type="ECO:0000256" key="2">
    <source>
        <dbReference type="SAM" id="MobiDB-lite"/>
    </source>
</evidence>